<dbReference type="Pfam" id="PF07715">
    <property type="entry name" value="Plug"/>
    <property type="match status" value="1"/>
</dbReference>
<keyword evidence="6 8" id="KW-0472">Membrane</keyword>
<evidence type="ECO:0000313" key="11">
    <source>
        <dbReference type="Proteomes" id="UP000526501"/>
    </source>
</evidence>
<dbReference type="InterPro" id="IPR037066">
    <property type="entry name" value="Plug_dom_sf"/>
</dbReference>
<reference evidence="10 11" key="1">
    <citation type="submission" date="2020-07" db="EMBL/GenBank/DDBJ databases">
        <authorList>
            <person name="Feng X."/>
        </authorList>
    </citation>
    <scope>NUCLEOTIDE SEQUENCE [LARGE SCALE GENOMIC DNA]</scope>
    <source>
        <strain evidence="10 11">JCM23202</strain>
    </source>
</reference>
<dbReference type="SUPFAM" id="SSF56935">
    <property type="entry name" value="Porins"/>
    <property type="match status" value="1"/>
</dbReference>
<evidence type="ECO:0000313" key="10">
    <source>
        <dbReference type="EMBL" id="MBC2608174.1"/>
    </source>
</evidence>
<name>A0A7X1B9J5_9BACT</name>
<evidence type="ECO:0000259" key="9">
    <source>
        <dbReference type="Pfam" id="PF07715"/>
    </source>
</evidence>
<evidence type="ECO:0000256" key="4">
    <source>
        <dbReference type="ARBA" id="ARBA00022692"/>
    </source>
</evidence>
<dbReference type="PANTHER" id="PTHR30069">
    <property type="entry name" value="TONB-DEPENDENT OUTER MEMBRANE RECEPTOR"/>
    <property type="match status" value="1"/>
</dbReference>
<dbReference type="GO" id="GO:0015344">
    <property type="term" value="F:siderophore uptake transmembrane transporter activity"/>
    <property type="evidence" value="ECO:0007669"/>
    <property type="project" value="TreeGrafter"/>
</dbReference>
<accession>A0A7X1B9J5</accession>
<keyword evidence="10" id="KW-0675">Receptor</keyword>
<proteinExistence type="inferred from homology"/>
<dbReference type="PROSITE" id="PS52016">
    <property type="entry name" value="TONB_DEPENDENT_REC_3"/>
    <property type="match status" value="1"/>
</dbReference>
<dbReference type="Gene3D" id="2.40.170.20">
    <property type="entry name" value="TonB-dependent receptor, beta-barrel domain"/>
    <property type="match status" value="1"/>
</dbReference>
<evidence type="ECO:0000256" key="7">
    <source>
        <dbReference type="ARBA" id="ARBA00023237"/>
    </source>
</evidence>
<protein>
    <submittedName>
        <fullName evidence="10">TonB-dependent receptor</fullName>
    </submittedName>
</protein>
<organism evidence="10 11">
    <name type="scientific">Pelagicoccus albus</name>
    <dbReference type="NCBI Taxonomy" id="415222"/>
    <lineage>
        <taxon>Bacteria</taxon>
        <taxon>Pseudomonadati</taxon>
        <taxon>Verrucomicrobiota</taxon>
        <taxon>Opitutia</taxon>
        <taxon>Puniceicoccales</taxon>
        <taxon>Pelagicoccaceae</taxon>
        <taxon>Pelagicoccus</taxon>
    </lineage>
</organism>
<dbReference type="Proteomes" id="UP000526501">
    <property type="component" value="Unassembled WGS sequence"/>
</dbReference>
<evidence type="ECO:0000256" key="1">
    <source>
        <dbReference type="ARBA" id="ARBA00004571"/>
    </source>
</evidence>
<dbReference type="InterPro" id="IPR036942">
    <property type="entry name" value="Beta-barrel_TonB_sf"/>
</dbReference>
<evidence type="ECO:0000256" key="6">
    <source>
        <dbReference type="ARBA" id="ARBA00023136"/>
    </source>
</evidence>
<comment type="caution">
    <text evidence="10">The sequence shown here is derived from an EMBL/GenBank/DDBJ whole genome shotgun (WGS) entry which is preliminary data.</text>
</comment>
<evidence type="ECO:0000256" key="3">
    <source>
        <dbReference type="ARBA" id="ARBA00022452"/>
    </source>
</evidence>
<dbReference type="EMBL" id="JACHVC010000013">
    <property type="protein sequence ID" value="MBC2608174.1"/>
    <property type="molecule type" value="Genomic_DNA"/>
</dbReference>
<sequence>MSILDKRHNTVAFASLALLAALPSVQGNTSGEDLSELSLEELANVPVVESAKKNQKLFDTPAGAIVFNEEEIQSLPVDSLPELLRYAPGVNIVRATNGVWGLSIRGINSRFLGRAQFTVDDQNLYGNAFGGLYGAQHDLSMDDIASVEVVYGPGGGLWGANSANGQINVILKSALETEGTVLRTQVGTEQSSVSGRVGWAIGDKSAIRVSAKSMHRTASESDFVDDTWDTYRLGVQFDTRPSSADLFTISAEAYKSDLGYTRDGADPSQGTYWIDQGAEIHQGFNAQTKWLRQIDAENGFTIRSWAGYTEMRAPYGDFDFSIVGVEGKARMSINDKQRLVFRTSVAVDNIEFYESSSVQFKSDYEPHTTYASSSAEYSIDLTESLQASIGLTAQYDTYSEETELLPSLKLVKRLEKDSRLWLSISESTRSVPNGMDDLSNFVFFGAPMETITIPTPYGNVPISTQFVTAQTADDIENEHLDAYEIGYRTRISNTSDFVLNVFYYEYRNLIGSLDGGVFPVFTGAIPYLEISSTISNFAHGHSSGFEATYSTQINKKIDANISYSYLADSYTPILAPGTTLADSPLQFSDLQVLDNGVPNHIASAWIFAQLNDDWRLDLGFRASSSFTNSLYKQSSIFQSDIRLSWNPRENTRLSLVGRNLLDPKTDESMLRHNFGYGTEQARELSLELRLEF</sequence>
<comment type="subcellular location">
    <subcellularLocation>
        <location evidence="1 8">Cell outer membrane</location>
        <topology evidence="1 8">Multi-pass membrane protein</topology>
    </subcellularLocation>
</comment>
<evidence type="ECO:0000256" key="5">
    <source>
        <dbReference type="ARBA" id="ARBA00022729"/>
    </source>
</evidence>
<keyword evidence="11" id="KW-1185">Reference proteome</keyword>
<comment type="similarity">
    <text evidence="8">Belongs to the TonB-dependent receptor family.</text>
</comment>
<keyword evidence="7 8" id="KW-0998">Cell outer membrane</keyword>
<dbReference type="GO" id="GO:0009279">
    <property type="term" value="C:cell outer membrane"/>
    <property type="evidence" value="ECO:0007669"/>
    <property type="project" value="UniProtKB-SubCell"/>
</dbReference>
<dbReference type="RefSeq" id="WP_185662026.1">
    <property type="nucleotide sequence ID" value="NZ_CAWPOO010000013.1"/>
</dbReference>
<dbReference type="AlphaFoldDB" id="A0A7X1B9J5"/>
<dbReference type="Gene3D" id="2.170.130.10">
    <property type="entry name" value="TonB-dependent receptor, plug domain"/>
    <property type="match status" value="1"/>
</dbReference>
<keyword evidence="5" id="KW-0732">Signal</keyword>
<evidence type="ECO:0000256" key="2">
    <source>
        <dbReference type="ARBA" id="ARBA00022448"/>
    </source>
</evidence>
<dbReference type="PANTHER" id="PTHR30069:SF29">
    <property type="entry name" value="HEMOGLOBIN AND HEMOGLOBIN-HAPTOGLOBIN-BINDING PROTEIN 1-RELATED"/>
    <property type="match status" value="1"/>
</dbReference>
<keyword evidence="3 8" id="KW-1134">Transmembrane beta strand</keyword>
<dbReference type="InterPro" id="IPR039426">
    <property type="entry name" value="TonB-dep_rcpt-like"/>
</dbReference>
<gene>
    <name evidence="10" type="ORF">H5P27_19115</name>
</gene>
<evidence type="ECO:0000256" key="8">
    <source>
        <dbReference type="PROSITE-ProRule" id="PRU01360"/>
    </source>
</evidence>
<keyword evidence="4 8" id="KW-0812">Transmembrane</keyword>
<feature type="domain" description="TonB-dependent receptor plug" evidence="9">
    <location>
        <begin position="57"/>
        <end position="165"/>
    </location>
</feature>
<dbReference type="InterPro" id="IPR012910">
    <property type="entry name" value="Plug_dom"/>
</dbReference>
<dbReference type="GO" id="GO:0044718">
    <property type="term" value="P:siderophore transmembrane transport"/>
    <property type="evidence" value="ECO:0007669"/>
    <property type="project" value="TreeGrafter"/>
</dbReference>
<keyword evidence="2 8" id="KW-0813">Transport</keyword>